<name>A0ABM9NXC6_9FLAO</name>
<keyword evidence="2" id="KW-1185">Reference proteome</keyword>
<evidence type="ECO:0008006" key="3">
    <source>
        <dbReference type="Google" id="ProtNLM"/>
    </source>
</evidence>
<evidence type="ECO:0000313" key="2">
    <source>
        <dbReference type="Proteomes" id="UP001497514"/>
    </source>
</evidence>
<evidence type="ECO:0000313" key="1">
    <source>
        <dbReference type="EMBL" id="CAL2082594.1"/>
    </source>
</evidence>
<organism evidence="1 2">
    <name type="scientific">Tenacibaculum dicentrarchi</name>
    <dbReference type="NCBI Taxonomy" id="669041"/>
    <lineage>
        <taxon>Bacteria</taxon>
        <taxon>Pseudomonadati</taxon>
        <taxon>Bacteroidota</taxon>
        <taxon>Flavobacteriia</taxon>
        <taxon>Flavobacteriales</taxon>
        <taxon>Flavobacteriaceae</taxon>
        <taxon>Tenacibaculum</taxon>
    </lineage>
</organism>
<reference evidence="1 2" key="1">
    <citation type="submission" date="2024-05" db="EMBL/GenBank/DDBJ databases">
        <authorList>
            <person name="Duchaud E."/>
        </authorList>
    </citation>
    <scope>NUCLEOTIDE SEQUENCE [LARGE SCALE GENOMIC DNA]</scope>
    <source>
        <strain evidence="1">Ena-SAMPLE-TAB-13-05-2024-13:56:06:370-140309</strain>
    </source>
</reference>
<gene>
    <name evidence="1" type="ORF">TD3509T_1378</name>
</gene>
<accession>A0ABM9NXC6</accession>
<dbReference type="EMBL" id="OZ038524">
    <property type="protein sequence ID" value="CAL2082594.1"/>
    <property type="molecule type" value="Genomic_DNA"/>
</dbReference>
<proteinExistence type="predicted"/>
<dbReference type="InterPro" id="IPR025384">
    <property type="entry name" value="DUF4298"/>
</dbReference>
<sequence length="116" mass="13965">MSFKVKHYFESLMNNNDAIKEEFKEMDSLLFEVEKEFIQIKKHHKKLKKLIQKTKILEEFYFSEKWMKNRDLLTKSSKNNTEPNSFYSASEDAIWNLSQSLHTEKIKILKTITKTL</sequence>
<dbReference type="Proteomes" id="UP001497514">
    <property type="component" value="Chromosome"/>
</dbReference>
<protein>
    <recommendedName>
        <fullName evidence="3">DUF4298 domain-containing protein</fullName>
    </recommendedName>
</protein>
<dbReference type="Pfam" id="PF14131">
    <property type="entry name" value="DUF4298"/>
    <property type="match status" value="1"/>
</dbReference>